<comment type="caution">
    <text evidence="2">The sequence shown here is derived from an EMBL/GenBank/DDBJ whole genome shotgun (WGS) entry which is preliminary data.</text>
</comment>
<dbReference type="Pfam" id="PF12889">
    <property type="entry name" value="DUF3829"/>
    <property type="match status" value="1"/>
</dbReference>
<evidence type="ECO:0000313" key="3">
    <source>
        <dbReference type="Proteomes" id="UP001244552"/>
    </source>
</evidence>
<dbReference type="InterPro" id="IPR024291">
    <property type="entry name" value="DUF3829"/>
</dbReference>
<feature type="compositionally biased region" description="Polar residues" evidence="1">
    <location>
        <begin position="43"/>
        <end position="63"/>
    </location>
</feature>
<evidence type="ECO:0008006" key="4">
    <source>
        <dbReference type="Google" id="ProtNLM"/>
    </source>
</evidence>
<proteinExistence type="predicted"/>
<organism evidence="2 3">
    <name type="scientific">Azospirillum picis</name>
    <dbReference type="NCBI Taxonomy" id="488438"/>
    <lineage>
        <taxon>Bacteria</taxon>
        <taxon>Pseudomonadati</taxon>
        <taxon>Pseudomonadota</taxon>
        <taxon>Alphaproteobacteria</taxon>
        <taxon>Rhodospirillales</taxon>
        <taxon>Azospirillaceae</taxon>
        <taxon>Azospirillum</taxon>
    </lineage>
</organism>
<accession>A0ABU0MRY7</accession>
<evidence type="ECO:0000256" key="1">
    <source>
        <dbReference type="SAM" id="MobiDB-lite"/>
    </source>
</evidence>
<evidence type="ECO:0000313" key="2">
    <source>
        <dbReference type="EMBL" id="MDQ0535979.1"/>
    </source>
</evidence>
<gene>
    <name evidence="2" type="ORF">QO018_004870</name>
</gene>
<sequence length="357" mass="38843">MPILKKAGSVLLGLVLLTVIFLAKDGDVQSLLRDLGLSGNGQANTASGPAQGGPAQSGSAQNGSAPSATATNALAAKLTAYITCLNRVDVAMHNNYEPYSRSFPAAFNGGTIYHRSFKIAPYEVDNSFTKDCAAGLVTASKTAPANSELDGAGLRYAEALTSLVPLLNETDDYLNQQNYRDDGWRRMREELHPKITASFATFFDASDRMRAAVESANLMVAEQRLNDIEKQDGRAYRWHELNVMHRARLSLDRTERAVQNGKVETAEIEAAEQSFGQALDGARAYIAANPTVTTRLGNKPVLFYIESRAVDFLTALKTLRRDTAGGDTRKLGPDMKRITESFNGLVDDYNLRVKNGN</sequence>
<protein>
    <recommendedName>
        <fullName evidence="4">DUF3829 domain-containing protein</fullName>
    </recommendedName>
</protein>
<dbReference type="Proteomes" id="UP001244552">
    <property type="component" value="Unassembled WGS sequence"/>
</dbReference>
<dbReference type="RefSeq" id="WP_209988236.1">
    <property type="nucleotide sequence ID" value="NZ_JAGINO010000024.1"/>
</dbReference>
<dbReference type="EMBL" id="JAUSVU010000022">
    <property type="protein sequence ID" value="MDQ0535979.1"/>
    <property type="molecule type" value="Genomic_DNA"/>
</dbReference>
<feature type="region of interest" description="Disordered" evidence="1">
    <location>
        <begin position="43"/>
        <end position="66"/>
    </location>
</feature>
<reference evidence="2 3" key="1">
    <citation type="submission" date="2023-07" db="EMBL/GenBank/DDBJ databases">
        <title>Genomic Encyclopedia of Type Strains, Phase IV (KMG-IV): sequencing the most valuable type-strain genomes for metagenomic binning, comparative biology and taxonomic classification.</title>
        <authorList>
            <person name="Goeker M."/>
        </authorList>
    </citation>
    <scope>NUCLEOTIDE SEQUENCE [LARGE SCALE GENOMIC DNA]</scope>
    <source>
        <strain evidence="2 3">DSM 19922</strain>
    </source>
</reference>
<name>A0ABU0MRY7_9PROT</name>
<keyword evidence="3" id="KW-1185">Reference proteome</keyword>